<dbReference type="PRINTS" id="PR00081">
    <property type="entry name" value="GDHRDH"/>
</dbReference>
<dbReference type="Proteomes" id="UP001390339">
    <property type="component" value="Unassembled WGS sequence"/>
</dbReference>
<evidence type="ECO:0000313" key="3">
    <source>
        <dbReference type="Proteomes" id="UP001390339"/>
    </source>
</evidence>
<dbReference type="InterPro" id="IPR052184">
    <property type="entry name" value="SDR_enzymes"/>
</dbReference>
<reference evidence="2 3" key="1">
    <citation type="journal article" date="2024" name="IMA Fungus">
        <title>Apiospora arundinis, a panoply of carbohydrate-active enzymes and secondary metabolites.</title>
        <authorList>
            <person name="Sorensen T."/>
            <person name="Petersen C."/>
            <person name="Muurmann A.T."/>
            <person name="Christiansen J.V."/>
            <person name="Brundto M.L."/>
            <person name="Overgaard C.K."/>
            <person name="Boysen A.T."/>
            <person name="Wollenberg R.D."/>
            <person name="Larsen T.O."/>
            <person name="Sorensen J.L."/>
            <person name="Nielsen K.L."/>
            <person name="Sondergaard T.E."/>
        </authorList>
    </citation>
    <scope>NUCLEOTIDE SEQUENCE [LARGE SCALE GENOMIC DNA]</scope>
    <source>
        <strain evidence="2 3">AAU 773</strain>
    </source>
</reference>
<dbReference type="EMBL" id="JAPCWZ010000009">
    <property type="protein sequence ID" value="KAK8852252.1"/>
    <property type="molecule type" value="Genomic_DNA"/>
</dbReference>
<dbReference type="InterPro" id="IPR002347">
    <property type="entry name" value="SDR_fam"/>
</dbReference>
<dbReference type="Gene3D" id="3.40.50.720">
    <property type="entry name" value="NAD(P)-binding Rossmann-like Domain"/>
    <property type="match status" value="1"/>
</dbReference>
<protein>
    <submittedName>
        <fullName evidence="2">NAD(P)-binding protein</fullName>
    </submittedName>
</protein>
<dbReference type="InterPro" id="IPR020904">
    <property type="entry name" value="Sc_DH/Rdtase_CS"/>
</dbReference>
<proteinExistence type="predicted"/>
<dbReference type="PANTHER" id="PTHR45458">
    <property type="entry name" value="SHORT-CHAIN DEHYDROGENASE/REDUCTASE SDR"/>
    <property type="match status" value="1"/>
</dbReference>
<dbReference type="PROSITE" id="PS00061">
    <property type="entry name" value="ADH_SHORT"/>
    <property type="match status" value="1"/>
</dbReference>
<evidence type="ECO:0000313" key="2">
    <source>
        <dbReference type="EMBL" id="KAK8852252.1"/>
    </source>
</evidence>
<dbReference type="InterPro" id="IPR036291">
    <property type="entry name" value="NAD(P)-bd_dom_sf"/>
</dbReference>
<comment type="caution">
    <text evidence="2">The sequence shown here is derived from an EMBL/GenBank/DDBJ whole genome shotgun (WGS) entry which is preliminary data.</text>
</comment>
<keyword evidence="1" id="KW-0521">NADP</keyword>
<name>A0ABR2HUK2_9PEZI</name>
<dbReference type="Pfam" id="PF00106">
    <property type="entry name" value="adh_short"/>
    <property type="match status" value="1"/>
</dbReference>
<dbReference type="PANTHER" id="PTHR45458:SF3">
    <property type="entry name" value="CHAIN DEHYDROGENASE (ATSC), PUTATIVE-RELATED"/>
    <property type="match status" value="1"/>
</dbReference>
<accession>A0ABR2HUK2</accession>
<keyword evidence="3" id="KW-1185">Reference proteome</keyword>
<organism evidence="2 3">
    <name type="scientific">Apiospora arundinis</name>
    <dbReference type="NCBI Taxonomy" id="335852"/>
    <lineage>
        <taxon>Eukaryota</taxon>
        <taxon>Fungi</taxon>
        <taxon>Dikarya</taxon>
        <taxon>Ascomycota</taxon>
        <taxon>Pezizomycotina</taxon>
        <taxon>Sordariomycetes</taxon>
        <taxon>Xylariomycetidae</taxon>
        <taxon>Amphisphaeriales</taxon>
        <taxon>Apiosporaceae</taxon>
        <taxon>Apiospora</taxon>
    </lineage>
</organism>
<evidence type="ECO:0000256" key="1">
    <source>
        <dbReference type="ARBA" id="ARBA00022857"/>
    </source>
</evidence>
<dbReference type="SUPFAM" id="SSF51735">
    <property type="entry name" value="NAD(P)-binding Rossmann-fold domains"/>
    <property type="match status" value="1"/>
</dbReference>
<gene>
    <name evidence="2" type="ORF">PGQ11_014731</name>
</gene>
<sequence length="276" mass="29519">MPSYVISGASRGLGYAFAKVLAADPANTVIGLARNKQATDDRLKEDGITNVHILATDVTDEVSLRQAVSETRNILDGKGLDVLINNAAYISSMSGLKSLSDFEHDVEAIVEDANKSFDVNVIGVLRTTYAFLPLIQEGRLKKVATISSCMGDIDFVNEIGIFHGPPYSVSKAAASLLVAKFQASYRDQGILFLSLCPGAVDTDANRPDPTEENMALLGKVGAVFQKHGISMPPPVDSMKSAKQCLAAIDRSSLETGYGGSFLSFNGTKKWLEPAKE</sequence>